<proteinExistence type="predicted"/>
<gene>
    <name evidence="1" type="ORF">LCGC14_1348080</name>
</gene>
<name>A0A0F9MSG6_9ZZZZ</name>
<comment type="caution">
    <text evidence="1">The sequence shown here is derived from an EMBL/GenBank/DDBJ whole genome shotgun (WGS) entry which is preliminary data.</text>
</comment>
<protein>
    <submittedName>
        <fullName evidence="1">Uncharacterized protein</fullName>
    </submittedName>
</protein>
<sequence>MPDITYKEMFDKSKSEPRLQYLIGNVLTTSVDMALKAEQVLGASHIDAGELMLNALSTIAGIEGFTLTNRDEITAEYLADILNAYGHKE</sequence>
<dbReference type="EMBL" id="LAZR01008309">
    <property type="protein sequence ID" value="KKM79610.1"/>
    <property type="molecule type" value="Genomic_DNA"/>
</dbReference>
<reference evidence="1" key="1">
    <citation type="journal article" date="2015" name="Nature">
        <title>Complex archaea that bridge the gap between prokaryotes and eukaryotes.</title>
        <authorList>
            <person name="Spang A."/>
            <person name="Saw J.H."/>
            <person name="Jorgensen S.L."/>
            <person name="Zaremba-Niedzwiedzka K."/>
            <person name="Martijn J."/>
            <person name="Lind A.E."/>
            <person name="van Eijk R."/>
            <person name="Schleper C."/>
            <person name="Guy L."/>
            <person name="Ettema T.J."/>
        </authorList>
    </citation>
    <scope>NUCLEOTIDE SEQUENCE</scope>
</reference>
<accession>A0A0F9MSG6</accession>
<dbReference type="AlphaFoldDB" id="A0A0F9MSG6"/>
<evidence type="ECO:0000313" key="1">
    <source>
        <dbReference type="EMBL" id="KKM79610.1"/>
    </source>
</evidence>
<organism evidence="1">
    <name type="scientific">marine sediment metagenome</name>
    <dbReference type="NCBI Taxonomy" id="412755"/>
    <lineage>
        <taxon>unclassified sequences</taxon>
        <taxon>metagenomes</taxon>
        <taxon>ecological metagenomes</taxon>
    </lineage>
</organism>